<evidence type="ECO:0000313" key="2">
    <source>
        <dbReference type="EMBL" id="EKE75206.1"/>
    </source>
</evidence>
<dbReference type="OrthoDB" id="6872885at2"/>
<sequence length="159" mass="17801">MKLSRCPVCKSNLHLDAMVSDEAARELLAFVVKLPQRLGQALVQYIGLFRPEKSDLSNSRALRLMQEAMALTSNETQLREALESTVASLFKKRGEHGWQPLTNHQYLKKVLDTMPTASTAVAPESKHKSLEIRGSHSLSKEQNEALFQEQMARFGGKHG</sequence>
<dbReference type="eggNOG" id="ENOG5032UKF">
    <property type="taxonomic scope" value="Bacteria"/>
</dbReference>
<keyword evidence="3" id="KW-1185">Reference proteome</keyword>
<dbReference type="PATRIC" id="fig|745411.4.peg.1578"/>
<proteinExistence type="predicted"/>
<evidence type="ECO:0000256" key="1">
    <source>
        <dbReference type="SAM" id="MobiDB-lite"/>
    </source>
</evidence>
<feature type="region of interest" description="Disordered" evidence="1">
    <location>
        <begin position="119"/>
        <end position="141"/>
    </location>
</feature>
<protein>
    <submittedName>
        <fullName evidence="2">Uncharacterized protein</fullName>
    </submittedName>
</protein>
<reference evidence="2 3" key="1">
    <citation type="journal article" date="2012" name="J. Bacteriol.">
        <title>Genome Sequence of Gallaecimonas xiamenensis Type Strain 3-C-1.</title>
        <authorList>
            <person name="Lai Q."/>
            <person name="Wang L."/>
            <person name="Wang W."/>
            <person name="Shao Z."/>
        </authorList>
    </citation>
    <scope>NUCLEOTIDE SEQUENCE [LARGE SCALE GENOMIC DNA]</scope>
    <source>
        <strain evidence="2 3">3-C-1</strain>
    </source>
</reference>
<dbReference type="EMBL" id="AMRI01000009">
    <property type="protein sequence ID" value="EKE75206.1"/>
    <property type="molecule type" value="Genomic_DNA"/>
</dbReference>
<dbReference type="RefSeq" id="WP_008484081.1">
    <property type="nucleotide sequence ID" value="NZ_AMRI01000009.1"/>
</dbReference>
<accession>K2IXQ2</accession>
<comment type="caution">
    <text evidence="2">The sequence shown here is derived from an EMBL/GenBank/DDBJ whole genome shotgun (WGS) entry which is preliminary data.</text>
</comment>
<dbReference type="AlphaFoldDB" id="K2IXQ2"/>
<gene>
    <name evidence="2" type="ORF">B3C1_08016</name>
</gene>
<organism evidence="2 3">
    <name type="scientific">Gallaecimonas xiamenensis 3-C-1</name>
    <dbReference type="NCBI Taxonomy" id="745411"/>
    <lineage>
        <taxon>Bacteria</taxon>
        <taxon>Pseudomonadati</taxon>
        <taxon>Pseudomonadota</taxon>
        <taxon>Gammaproteobacteria</taxon>
        <taxon>Enterobacterales</taxon>
        <taxon>Gallaecimonadaceae</taxon>
        <taxon>Gallaecimonas</taxon>
    </lineage>
</organism>
<dbReference type="STRING" id="745411.B3C1_08016"/>
<dbReference type="Proteomes" id="UP000006755">
    <property type="component" value="Unassembled WGS sequence"/>
</dbReference>
<name>K2IXQ2_9GAMM</name>
<evidence type="ECO:0000313" key="3">
    <source>
        <dbReference type="Proteomes" id="UP000006755"/>
    </source>
</evidence>
<feature type="compositionally biased region" description="Basic and acidic residues" evidence="1">
    <location>
        <begin position="124"/>
        <end position="141"/>
    </location>
</feature>